<evidence type="ECO:0000313" key="2">
    <source>
        <dbReference type="Proteomes" id="UP000021369"/>
    </source>
</evidence>
<dbReference type="EMBL" id="JEOB01000002">
    <property type="protein sequence ID" value="EXM39863.1"/>
    <property type="molecule type" value="Genomic_DNA"/>
</dbReference>
<dbReference type="Gene3D" id="3.30.980.20">
    <property type="entry name" value="Putative mannosyl-3-phosphoglycerate phosphatase, domain 2"/>
    <property type="match status" value="1"/>
</dbReference>
<accession>A0A011VZ85</accession>
<gene>
    <name evidence="1" type="ORF">RASY3_08920</name>
</gene>
<proteinExistence type="predicted"/>
<dbReference type="InterPro" id="IPR023214">
    <property type="entry name" value="HAD_sf"/>
</dbReference>
<keyword evidence="2" id="KW-1185">Reference proteome</keyword>
<dbReference type="Proteomes" id="UP000021369">
    <property type="component" value="Unassembled WGS sequence"/>
</dbReference>
<dbReference type="InterPro" id="IPR036412">
    <property type="entry name" value="HAD-like_sf"/>
</dbReference>
<reference evidence="1 2" key="1">
    <citation type="submission" date="2013-06" db="EMBL/GenBank/DDBJ databases">
        <title>Rumen cellulosomics: divergent fiber-degrading strategies revealed by comparative genome-wide analysis of six Ruminococcal strains.</title>
        <authorList>
            <person name="Dassa B."/>
            <person name="Borovok I."/>
            <person name="Lamed R."/>
            <person name="Flint H."/>
            <person name="Yeoman C.J."/>
            <person name="White B."/>
            <person name="Bayer E.A."/>
        </authorList>
    </citation>
    <scope>NUCLEOTIDE SEQUENCE [LARGE SCALE GENOMIC DNA]</scope>
    <source>
        <strain evidence="1 2">SY3</strain>
    </source>
</reference>
<organism evidence="1 2">
    <name type="scientific">Ruminococcus albus SY3</name>
    <dbReference type="NCBI Taxonomy" id="1341156"/>
    <lineage>
        <taxon>Bacteria</taxon>
        <taxon>Bacillati</taxon>
        <taxon>Bacillota</taxon>
        <taxon>Clostridia</taxon>
        <taxon>Eubacteriales</taxon>
        <taxon>Oscillospiraceae</taxon>
        <taxon>Ruminococcus</taxon>
    </lineage>
</organism>
<dbReference type="Gene3D" id="3.40.50.1000">
    <property type="entry name" value="HAD superfamily/HAD-like"/>
    <property type="match status" value="2"/>
</dbReference>
<comment type="caution">
    <text evidence="1">The sequence shown here is derived from an EMBL/GenBank/DDBJ whole genome shotgun (WGS) entry which is preliminary data.</text>
</comment>
<protein>
    <submittedName>
        <fullName evidence="1">Haloacid dehalogenase</fullName>
    </submittedName>
</protein>
<name>A0A011VZ85_RUMAL</name>
<dbReference type="RefSeq" id="WP_037287059.1">
    <property type="nucleotide sequence ID" value="NZ_JEOB01000002.1"/>
</dbReference>
<evidence type="ECO:0000313" key="1">
    <source>
        <dbReference type="EMBL" id="EXM39863.1"/>
    </source>
</evidence>
<dbReference type="SUPFAM" id="SSF56784">
    <property type="entry name" value="HAD-like"/>
    <property type="match status" value="1"/>
</dbReference>
<sequence>MRKILLASDLDNTLIHSYKHKREGDICVEMLNGAEQGFMSAKVHAQLSSLPDNVELVPLTTRSVAQFERIQLPEGCYSRAITTNGAILIEKGIQNEKWRMSEKHYADELMPLMEKLRAELDGNEKLNVVRIVDEMYLYISCAKPEYVGEFMDRYSTLTELDVMLSGRKIYFLPPEINKGKALKRLAQGEKDAFIFAAGDSTIDLPMLEAVDLAIIPEALDSLLENPNRSVFKGDGDFAEFVIETLLDKCKKITIKRHF</sequence>
<dbReference type="OrthoDB" id="1666512at2"/>
<dbReference type="AlphaFoldDB" id="A0A011VZ85"/>
<dbReference type="PATRIC" id="fig|1341156.4.peg.1089"/>